<keyword evidence="2" id="KW-0489">Methyltransferase</keyword>
<dbReference type="PANTHER" id="PTHR42912:SF95">
    <property type="entry name" value="METHYLTRANSFERASE TYPE 11 DOMAIN-CONTAINING PROTEIN"/>
    <property type="match status" value="1"/>
</dbReference>
<sequence length="232" mass="24567">MRAAYDEIADWYETEFLPSTRPGDPLGIRRAITEHLGPGSGRCLEIACGTGVHAAQVRELGWTPFGADLSAGMLGHAAGRLPIVRADASRLPYADASFDAAITVVAHTDMPAYPAVLREARRVLRPGGRFVHIGVHPAFCGGFADRADPAAVVIRPGYLDGHWTKNSWTSHGVRDKVGASHWPLPELLNAFLAAGLVFEGFSEGGAPVPTILSIRTSAASRQCPSAPASGPR</sequence>
<keyword evidence="2" id="KW-0808">Transferase</keyword>
<dbReference type="Proteomes" id="UP000239415">
    <property type="component" value="Unassembled WGS sequence"/>
</dbReference>
<dbReference type="CDD" id="cd02440">
    <property type="entry name" value="AdoMet_MTases"/>
    <property type="match status" value="1"/>
</dbReference>
<organism evidence="2 3">
    <name type="scientific">Actinoplanes italicus</name>
    <dbReference type="NCBI Taxonomy" id="113567"/>
    <lineage>
        <taxon>Bacteria</taxon>
        <taxon>Bacillati</taxon>
        <taxon>Actinomycetota</taxon>
        <taxon>Actinomycetes</taxon>
        <taxon>Micromonosporales</taxon>
        <taxon>Micromonosporaceae</taxon>
        <taxon>Actinoplanes</taxon>
    </lineage>
</organism>
<keyword evidence="3" id="KW-1185">Reference proteome</keyword>
<feature type="domain" description="Methyltransferase type 11" evidence="1">
    <location>
        <begin position="44"/>
        <end position="131"/>
    </location>
</feature>
<dbReference type="Gene3D" id="3.40.50.150">
    <property type="entry name" value="Vaccinia Virus protein VP39"/>
    <property type="match status" value="1"/>
</dbReference>
<dbReference type="InterPro" id="IPR050508">
    <property type="entry name" value="Methyltransf_Superfamily"/>
</dbReference>
<gene>
    <name evidence="2" type="ORF">CLV67_114249</name>
</gene>
<dbReference type="PANTHER" id="PTHR42912">
    <property type="entry name" value="METHYLTRANSFERASE"/>
    <property type="match status" value="1"/>
</dbReference>
<dbReference type="GO" id="GO:0008757">
    <property type="term" value="F:S-adenosylmethionine-dependent methyltransferase activity"/>
    <property type="evidence" value="ECO:0007669"/>
    <property type="project" value="InterPro"/>
</dbReference>
<dbReference type="RefSeq" id="WP_106324680.1">
    <property type="nucleotide sequence ID" value="NZ_BOMO01000111.1"/>
</dbReference>
<dbReference type="InterPro" id="IPR029063">
    <property type="entry name" value="SAM-dependent_MTases_sf"/>
</dbReference>
<evidence type="ECO:0000313" key="3">
    <source>
        <dbReference type="Proteomes" id="UP000239415"/>
    </source>
</evidence>
<dbReference type="SUPFAM" id="SSF53335">
    <property type="entry name" value="S-adenosyl-L-methionine-dependent methyltransferases"/>
    <property type="match status" value="1"/>
</dbReference>
<dbReference type="AlphaFoldDB" id="A0A2T0K5A1"/>
<name>A0A2T0K5A1_9ACTN</name>
<dbReference type="OrthoDB" id="189743at2"/>
<reference evidence="2 3" key="1">
    <citation type="submission" date="2018-03" db="EMBL/GenBank/DDBJ databases">
        <title>Genomic Encyclopedia of Archaeal and Bacterial Type Strains, Phase II (KMG-II): from individual species to whole genera.</title>
        <authorList>
            <person name="Goeker M."/>
        </authorList>
    </citation>
    <scope>NUCLEOTIDE SEQUENCE [LARGE SCALE GENOMIC DNA]</scope>
    <source>
        <strain evidence="2 3">DSM 43146</strain>
    </source>
</reference>
<evidence type="ECO:0000313" key="2">
    <source>
        <dbReference type="EMBL" id="PRX18077.1"/>
    </source>
</evidence>
<accession>A0A2T0K5A1</accession>
<protein>
    <submittedName>
        <fullName evidence="2">Methyltransferase family protein</fullName>
    </submittedName>
</protein>
<dbReference type="InterPro" id="IPR013216">
    <property type="entry name" value="Methyltransf_11"/>
</dbReference>
<dbReference type="GO" id="GO:0032259">
    <property type="term" value="P:methylation"/>
    <property type="evidence" value="ECO:0007669"/>
    <property type="project" value="UniProtKB-KW"/>
</dbReference>
<dbReference type="Pfam" id="PF08241">
    <property type="entry name" value="Methyltransf_11"/>
    <property type="match status" value="1"/>
</dbReference>
<evidence type="ECO:0000259" key="1">
    <source>
        <dbReference type="Pfam" id="PF08241"/>
    </source>
</evidence>
<dbReference type="EMBL" id="PVMZ01000014">
    <property type="protein sequence ID" value="PRX18077.1"/>
    <property type="molecule type" value="Genomic_DNA"/>
</dbReference>
<comment type="caution">
    <text evidence="2">The sequence shown here is derived from an EMBL/GenBank/DDBJ whole genome shotgun (WGS) entry which is preliminary data.</text>
</comment>
<proteinExistence type="predicted"/>